<reference evidence="2 3" key="1">
    <citation type="journal article" date="2017" name="Nat. Commun.">
        <title>Genome assembly with in vitro proximity ligation data and whole-genome triplication in lettuce.</title>
        <authorList>
            <person name="Reyes-Chin-Wo S."/>
            <person name="Wang Z."/>
            <person name="Yang X."/>
            <person name="Kozik A."/>
            <person name="Arikit S."/>
            <person name="Song C."/>
            <person name="Xia L."/>
            <person name="Froenicke L."/>
            <person name="Lavelle D.O."/>
            <person name="Truco M.J."/>
            <person name="Xia R."/>
            <person name="Zhu S."/>
            <person name="Xu C."/>
            <person name="Xu H."/>
            <person name="Xu X."/>
            <person name="Cox K."/>
            <person name="Korf I."/>
            <person name="Meyers B.C."/>
            <person name="Michelmore R.W."/>
        </authorList>
    </citation>
    <scope>NUCLEOTIDE SEQUENCE [LARGE SCALE GENOMIC DNA]</scope>
    <source>
        <strain evidence="3">cv. Salinas</strain>
        <tissue evidence="2">Seedlings</tissue>
    </source>
</reference>
<feature type="compositionally biased region" description="Basic and acidic residues" evidence="1">
    <location>
        <begin position="168"/>
        <end position="178"/>
    </location>
</feature>
<proteinExistence type="predicted"/>
<accession>A0A9R1X6D5</accession>
<name>A0A9R1X6D5_LACSA</name>
<evidence type="ECO:0000313" key="2">
    <source>
        <dbReference type="EMBL" id="KAJ0202465.1"/>
    </source>
</evidence>
<dbReference type="AlphaFoldDB" id="A0A9R1X6D5"/>
<organism evidence="2 3">
    <name type="scientific">Lactuca sativa</name>
    <name type="common">Garden lettuce</name>
    <dbReference type="NCBI Taxonomy" id="4236"/>
    <lineage>
        <taxon>Eukaryota</taxon>
        <taxon>Viridiplantae</taxon>
        <taxon>Streptophyta</taxon>
        <taxon>Embryophyta</taxon>
        <taxon>Tracheophyta</taxon>
        <taxon>Spermatophyta</taxon>
        <taxon>Magnoliopsida</taxon>
        <taxon>eudicotyledons</taxon>
        <taxon>Gunneridae</taxon>
        <taxon>Pentapetalae</taxon>
        <taxon>asterids</taxon>
        <taxon>campanulids</taxon>
        <taxon>Asterales</taxon>
        <taxon>Asteraceae</taxon>
        <taxon>Cichorioideae</taxon>
        <taxon>Cichorieae</taxon>
        <taxon>Lactucinae</taxon>
        <taxon>Lactuca</taxon>
    </lineage>
</organism>
<protein>
    <submittedName>
        <fullName evidence="2">Uncharacterized protein</fullName>
    </submittedName>
</protein>
<dbReference type="Proteomes" id="UP000235145">
    <property type="component" value="Unassembled WGS sequence"/>
</dbReference>
<keyword evidence="3" id="KW-1185">Reference proteome</keyword>
<feature type="compositionally biased region" description="Basic residues" evidence="1">
    <location>
        <begin position="109"/>
        <end position="119"/>
    </location>
</feature>
<comment type="caution">
    <text evidence="2">The sequence shown here is derived from an EMBL/GenBank/DDBJ whole genome shotgun (WGS) entry which is preliminary data.</text>
</comment>
<feature type="region of interest" description="Disordered" evidence="1">
    <location>
        <begin position="94"/>
        <end position="178"/>
    </location>
</feature>
<evidence type="ECO:0000256" key="1">
    <source>
        <dbReference type="SAM" id="MobiDB-lite"/>
    </source>
</evidence>
<gene>
    <name evidence="2" type="ORF">LSAT_V11C600327400</name>
</gene>
<sequence>MPLTQTSTSIVRHCSHLPPSSLFFRPTTLILTTSFFGGFSQFQSPASIRHPQLGFQRLHLILVTFLHNSLSTVTSTMTNNNRAVHIFKEELERKKKKEHKAVNGSSFLSRRRQQRRSRGRSPFAHLRRIKEEKHDWNQKSGSTSKIGEKQQQHMAVKRCSVPVVESAKGGENKGNRGF</sequence>
<dbReference type="EMBL" id="NBSK02000006">
    <property type="protein sequence ID" value="KAJ0202465.1"/>
    <property type="molecule type" value="Genomic_DNA"/>
</dbReference>
<evidence type="ECO:0000313" key="3">
    <source>
        <dbReference type="Proteomes" id="UP000235145"/>
    </source>
</evidence>